<dbReference type="RefSeq" id="WP_111161970.1">
    <property type="nucleotide sequence ID" value="NZ_PCDP01000039.1"/>
</dbReference>
<dbReference type="EMBL" id="PCDP01000039">
    <property type="protein sequence ID" value="PZM11483.1"/>
    <property type="molecule type" value="Genomic_DNA"/>
</dbReference>
<dbReference type="InterPro" id="IPR010662">
    <property type="entry name" value="RBBP9/YdeN"/>
</dbReference>
<dbReference type="InterPro" id="IPR029058">
    <property type="entry name" value="AB_hydrolase_fold"/>
</dbReference>
<organism evidence="1 2">
    <name type="scientific">Rhizobium tubonense</name>
    <dbReference type="NCBI Taxonomy" id="484088"/>
    <lineage>
        <taxon>Bacteria</taxon>
        <taxon>Pseudomonadati</taxon>
        <taxon>Pseudomonadota</taxon>
        <taxon>Alphaproteobacteria</taxon>
        <taxon>Hyphomicrobiales</taxon>
        <taxon>Rhizobiaceae</taxon>
        <taxon>Rhizobium/Agrobacterium group</taxon>
        <taxon>Rhizobium</taxon>
    </lineage>
</organism>
<evidence type="ECO:0000313" key="1">
    <source>
        <dbReference type="EMBL" id="PZM11483.1"/>
    </source>
</evidence>
<name>A0A2W4EIW3_9HYPH</name>
<keyword evidence="2" id="KW-1185">Reference proteome</keyword>
<dbReference type="SUPFAM" id="SSF53474">
    <property type="entry name" value="alpha/beta-Hydrolases"/>
    <property type="match status" value="1"/>
</dbReference>
<proteinExistence type="predicted"/>
<dbReference type="AlphaFoldDB" id="A0A2W4EIW3"/>
<dbReference type="GO" id="GO:0016787">
    <property type="term" value="F:hydrolase activity"/>
    <property type="evidence" value="ECO:0007669"/>
    <property type="project" value="InterPro"/>
</dbReference>
<dbReference type="Gene3D" id="3.40.50.1820">
    <property type="entry name" value="alpha/beta hydrolase"/>
    <property type="match status" value="1"/>
</dbReference>
<dbReference type="Pfam" id="PF06821">
    <property type="entry name" value="Ser_hydrolase"/>
    <property type="match status" value="1"/>
</dbReference>
<reference evidence="1 2" key="1">
    <citation type="journal article" date="2018" name="Sci. Rep.">
        <title>Rhizobium tumorigenes sp. nov., a novel plant tumorigenic bacterium isolated from cane gall tumors on thornless blackberry.</title>
        <authorList>
            <person name="Kuzmanovi N."/>
            <person name="Smalla K."/>
            <person name="Gronow S."/>
            <person name="PuBawska J."/>
        </authorList>
    </citation>
    <scope>NUCLEOTIDE SEQUENCE [LARGE SCALE GENOMIC DNA]</scope>
    <source>
        <strain evidence="1 2">CCBAU 85046</strain>
    </source>
</reference>
<sequence>MVSTLIIPGLNGSNDGHWQRFWAREDPTSHIVQQESWTYPRQADWLNNLEIELEKAGEAFLVAHSLGCLLTAQLAGRPAARRVKGALLVAPCDLWATEKLHPGVMDFHEMPQEPLPFPTLTVGSLNDPYMPLDLLMTYGHVWKSEVQNLGLAGHINIASGYGRWAGGYALLDRLKAKVGSRTKRYLPA</sequence>
<comment type="caution">
    <text evidence="1">The sequence shown here is derived from an EMBL/GenBank/DDBJ whole genome shotgun (WGS) entry which is preliminary data.</text>
</comment>
<evidence type="ECO:0000313" key="2">
    <source>
        <dbReference type="Proteomes" id="UP000248925"/>
    </source>
</evidence>
<gene>
    <name evidence="1" type="ORF">CPY51_19780</name>
</gene>
<dbReference type="Proteomes" id="UP000248925">
    <property type="component" value="Unassembled WGS sequence"/>
</dbReference>
<evidence type="ECO:0008006" key="3">
    <source>
        <dbReference type="Google" id="ProtNLM"/>
    </source>
</evidence>
<accession>A0A2W4EIW3</accession>
<protein>
    <recommendedName>
        <fullName evidence="3">Alpha/beta hydrolase</fullName>
    </recommendedName>
</protein>
<dbReference type="OrthoDB" id="9804993at2"/>